<reference evidence="2" key="1">
    <citation type="journal article" date="2017" name="Nature">
        <title>The sunflower genome provides insights into oil metabolism, flowering and Asterid evolution.</title>
        <authorList>
            <person name="Badouin H."/>
            <person name="Gouzy J."/>
            <person name="Grassa C.J."/>
            <person name="Murat F."/>
            <person name="Staton S.E."/>
            <person name="Cottret L."/>
            <person name="Lelandais-Briere C."/>
            <person name="Owens G.L."/>
            <person name="Carrere S."/>
            <person name="Mayjonade B."/>
            <person name="Legrand L."/>
            <person name="Gill N."/>
            <person name="Kane N.C."/>
            <person name="Bowers J.E."/>
            <person name="Hubner S."/>
            <person name="Bellec A."/>
            <person name="Berard A."/>
            <person name="Berges H."/>
            <person name="Blanchet N."/>
            <person name="Boniface M.C."/>
            <person name="Brunel D."/>
            <person name="Catrice O."/>
            <person name="Chaidir N."/>
            <person name="Claudel C."/>
            <person name="Donnadieu C."/>
            <person name="Faraut T."/>
            <person name="Fievet G."/>
            <person name="Helmstetter N."/>
            <person name="King M."/>
            <person name="Knapp S.J."/>
            <person name="Lai Z."/>
            <person name="Le Paslier M.C."/>
            <person name="Lippi Y."/>
            <person name="Lorenzon L."/>
            <person name="Mandel J.R."/>
            <person name="Marage G."/>
            <person name="Marchand G."/>
            <person name="Marquand E."/>
            <person name="Bret-Mestries E."/>
            <person name="Morien E."/>
            <person name="Nambeesan S."/>
            <person name="Nguyen T."/>
            <person name="Pegot-Espagnet P."/>
            <person name="Pouilly N."/>
            <person name="Raftis F."/>
            <person name="Sallet E."/>
            <person name="Schiex T."/>
            <person name="Thomas J."/>
            <person name="Vandecasteele C."/>
            <person name="Vares D."/>
            <person name="Vear F."/>
            <person name="Vautrin S."/>
            <person name="Crespi M."/>
            <person name="Mangin B."/>
            <person name="Burke J.M."/>
            <person name="Salse J."/>
            <person name="Munos S."/>
            <person name="Vincourt P."/>
            <person name="Rieseberg L.H."/>
            <person name="Langlade N.B."/>
        </authorList>
    </citation>
    <scope>NUCLEOTIDE SEQUENCE [LARGE SCALE GENOMIC DNA]</scope>
    <source>
        <strain evidence="2">cv. SF193</strain>
    </source>
</reference>
<accession>A0A251SBQ7</accession>
<organism evidence="1 2">
    <name type="scientific">Helianthus annuus</name>
    <name type="common">Common sunflower</name>
    <dbReference type="NCBI Taxonomy" id="4232"/>
    <lineage>
        <taxon>Eukaryota</taxon>
        <taxon>Viridiplantae</taxon>
        <taxon>Streptophyta</taxon>
        <taxon>Embryophyta</taxon>
        <taxon>Tracheophyta</taxon>
        <taxon>Spermatophyta</taxon>
        <taxon>Magnoliopsida</taxon>
        <taxon>eudicotyledons</taxon>
        <taxon>Gunneridae</taxon>
        <taxon>Pentapetalae</taxon>
        <taxon>asterids</taxon>
        <taxon>campanulids</taxon>
        <taxon>Asterales</taxon>
        <taxon>Asteraceae</taxon>
        <taxon>Asteroideae</taxon>
        <taxon>Heliantheae alliance</taxon>
        <taxon>Heliantheae</taxon>
        <taxon>Helianthus</taxon>
    </lineage>
</organism>
<keyword evidence="2" id="KW-1185">Reference proteome</keyword>
<dbReference type="InParanoid" id="A0A251SBQ7"/>
<name>A0A251SBQ7_HELAN</name>
<evidence type="ECO:0000313" key="2">
    <source>
        <dbReference type="Proteomes" id="UP000215914"/>
    </source>
</evidence>
<evidence type="ECO:0000313" key="1">
    <source>
        <dbReference type="EMBL" id="OTF95695.1"/>
    </source>
</evidence>
<protein>
    <submittedName>
        <fullName evidence="1">Uncharacterized protein</fullName>
    </submittedName>
</protein>
<dbReference type="EMBL" id="CM007904">
    <property type="protein sequence ID" value="OTF95695.1"/>
    <property type="molecule type" value="Genomic_DNA"/>
</dbReference>
<sequence>MKLPNSSRILRIFHNCGFCPFSSKAERSHSFLMVIKRETRNFFCLCFSECVQKLKLCTPATKTLNRGISEFVVIAVVLHLYGGNKSHMSQ</sequence>
<gene>
    <name evidence="1" type="ORF">HannXRQ_Chr15g0485911</name>
</gene>
<proteinExistence type="predicted"/>
<dbReference type="AlphaFoldDB" id="A0A251SBQ7"/>
<dbReference type="Proteomes" id="UP000215914">
    <property type="component" value="Chromosome 15"/>
</dbReference>